<keyword evidence="4 10" id="KW-0963">Cytoplasm</keyword>
<dbReference type="InterPro" id="IPR001001">
    <property type="entry name" value="DNA_polIII_beta"/>
</dbReference>
<reference evidence="14 15" key="1">
    <citation type="submission" date="2016-10" db="EMBL/GenBank/DDBJ databases">
        <authorList>
            <person name="de Groot N.N."/>
        </authorList>
    </citation>
    <scope>NUCLEOTIDE SEQUENCE [LARGE SCALE GENOMIC DNA]</scope>
    <source>
        <strain evidence="14 15">CGMCC 1.6291</strain>
    </source>
</reference>
<dbReference type="InterPro" id="IPR022635">
    <property type="entry name" value="DNA_polIII_beta_C"/>
</dbReference>
<dbReference type="GO" id="GO:0003677">
    <property type="term" value="F:DNA binding"/>
    <property type="evidence" value="ECO:0007669"/>
    <property type="project" value="UniProtKB-UniRule"/>
</dbReference>
<organism evidence="14 15">
    <name type="scientific">Aquisalimonas asiatica</name>
    <dbReference type="NCBI Taxonomy" id="406100"/>
    <lineage>
        <taxon>Bacteria</taxon>
        <taxon>Pseudomonadati</taxon>
        <taxon>Pseudomonadota</taxon>
        <taxon>Gammaproteobacteria</taxon>
        <taxon>Chromatiales</taxon>
        <taxon>Ectothiorhodospiraceae</taxon>
        <taxon>Aquisalimonas</taxon>
    </lineage>
</organism>
<evidence type="ECO:0000259" key="13">
    <source>
        <dbReference type="Pfam" id="PF02768"/>
    </source>
</evidence>
<keyword evidence="9" id="KW-0238">DNA-binding</keyword>
<proteinExistence type="inferred from homology"/>
<dbReference type="RefSeq" id="WP_091644778.1">
    <property type="nucleotide sequence ID" value="NZ_FOEG01000006.1"/>
</dbReference>
<dbReference type="PANTHER" id="PTHR30478:SF0">
    <property type="entry name" value="BETA SLIDING CLAMP"/>
    <property type="match status" value="1"/>
</dbReference>
<dbReference type="GO" id="GO:0009360">
    <property type="term" value="C:DNA polymerase III complex"/>
    <property type="evidence" value="ECO:0007669"/>
    <property type="project" value="InterPro"/>
</dbReference>
<accession>A0A1H8UCH2</accession>
<dbReference type="Gene3D" id="3.10.150.10">
    <property type="entry name" value="DNA Polymerase III, subunit A, domain 2"/>
    <property type="match status" value="1"/>
</dbReference>
<dbReference type="InterPro" id="IPR022634">
    <property type="entry name" value="DNA_polIII_beta_N"/>
</dbReference>
<dbReference type="InterPro" id="IPR022637">
    <property type="entry name" value="DNA_polIII_beta_cen"/>
</dbReference>
<evidence type="ECO:0000256" key="2">
    <source>
        <dbReference type="ARBA" id="ARBA00010752"/>
    </source>
</evidence>
<keyword evidence="15" id="KW-1185">Reference proteome</keyword>
<dbReference type="GO" id="GO:0003887">
    <property type="term" value="F:DNA-directed DNA polymerase activity"/>
    <property type="evidence" value="ECO:0007669"/>
    <property type="project" value="UniProtKB-UniRule"/>
</dbReference>
<dbReference type="PANTHER" id="PTHR30478">
    <property type="entry name" value="DNA POLYMERASE III SUBUNIT BETA"/>
    <property type="match status" value="1"/>
</dbReference>
<evidence type="ECO:0000256" key="3">
    <source>
        <dbReference type="ARBA" id="ARBA00021035"/>
    </source>
</evidence>
<dbReference type="FunFam" id="3.10.150.10:FF:000001">
    <property type="entry name" value="Beta sliding clamp"/>
    <property type="match status" value="1"/>
</dbReference>
<comment type="subcellular location">
    <subcellularLocation>
        <location evidence="1 10">Cytoplasm</location>
    </subcellularLocation>
</comment>
<evidence type="ECO:0000256" key="9">
    <source>
        <dbReference type="ARBA" id="ARBA00023125"/>
    </source>
</evidence>
<dbReference type="Proteomes" id="UP000199657">
    <property type="component" value="Unassembled WGS sequence"/>
</dbReference>
<dbReference type="SMART" id="SM00480">
    <property type="entry name" value="POL3Bc"/>
    <property type="match status" value="1"/>
</dbReference>
<evidence type="ECO:0000256" key="5">
    <source>
        <dbReference type="ARBA" id="ARBA00022679"/>
    </source>
</evidence>
<evidence type="ECO:0000256" key="1">
    <source>
        <dbReference type="ARBA" id="ARBA00004496"/>
    </source>
</evidence>
<evidence type="ECO:0000256" key="7">
    <source>
        <dbReference type="ARBA" id="ARBA00022705"/>
    </source>
</evidence>
<evidence type="ECO:0000256" key="8">
    <source>
        <dbReference type="ARBA" id="ARBA00022932"/>
    </source>
</evidence>
<comment type="subunit">
    <text evidence="10">Forms a ring-shaped head-to-tail homodimer around DNA.</text>
</comment>
<keyword evidence="7 10" id="KW-0235">DNA replication</keyword>
<feature type="domain" description="DNA polymerase III beta sliding clamp central" evidence="12">
    <location>
        <begin position="129"/>
        <end position="243"/>
    </location>
</feature>
<dbReference type="CDD" id="cd00140">
    <property type="entry name" value="beta_clamp"/>
    <property type="match status" value="1"/>
</dbReference>
<dbReference type="AlphaFoldDB" id="A0A1H8UCH2"/>
<dbReference type="GO" id="GO:0008408">
    <property type="term" value="F:3'-5' exonuclease activity"/>
    <property type="evidence" value="ECO:0007669"/>
    <property type="project" value="InterPro"/>
</dbReference>
<evidence type="ECO:0000256" key="4">
    <source>
        <dbReference type="ARBA" id="ARBA00022490"/>
    </source>
</evidence>
<dbReference type="Pfam" id="PF02768">
    <property type="entry name" value="DNA_pol3_beta_3"/>
    <property type="match status" value="1"/>
</dbReference>
<dbReference type="PIRSF" id="PIRSF000804">
    <property type="entry name" value="DNA_pol_III_b"/>
    <property type="match status" value="1"/>
</dbReference>
<protein>
    <recommendedName>
        <fullName evidence="3 10">Beta sliding clamp</fullName>
    </recommendedName>
</protein>
<feature type="domain" description="DNA polymerase III beta sliding clamp N-terminal" evidence="11">
    <location>
        <begin position="1"/>
        <end position="118"/>
    </location>
</feature>
<keyword evidence="5 10" id="KW-0808">Transferase</keyword>
<evidence type="ECO:0000313" key="15">
    <source>
        <dbReference type="Proteomes" id="UP000199657"/>
    </source>
</evidence>
<comment type="function">
    <text evidence="10">Confers DNA tethering and processivity to DNA polymerases and other proteins. Acts as a clamp, forming a ring around DNA (a reaction catalyzed by the clamp-loading complex) which diffuses in an ATP-independent manner freely and bidirectionally along dsDNA. Initially characterized for its ability to contact the catalytic subunit of DNA polymerase III (Pol III), a complex, multichain enzyme responsible for most of the replicative synthesis in bacteria; Pol III exhibits 3'-5' exonuclease proofreading activity. The beta chain is required for initiation of replication as well as for processivity of DNA replication.</text>
</comment>
<feature type="domain" description="DNA polymerase III beta sliding clamp C-terminal" evidence="13">
    <location>
        <begin position="246"/>
        <end position="365"/>
    </location>
</feature>
<keyword evidence="8 10" id="KW-0239">DNA-directed DNA polymerase</keyword>
<dbReference type="GO" id="GO:0006271">
    <property type="term" value="P:DNA strand elongation involved in DNA replication"/>
    <property type="evidence" value="ECO:0007669"/>
    <property type="project" value="TreeGrafter"/>
</dbReference>
<dbReference type="Pfam" id="PF02767">
    <property type="entry name" value="DNA_pol3_beta_2"/>
    <property type="match status" value="1"/>
</dbReference>
<evidence type="ECO:0000313" key="14">
    <source>
        <dbReference type="EMBL" id="SEP00564.1"/>
    </source>
</evidence>
<evidence type="ECO:0000256" key="6">
    <source>
        <dbReference type="ARBA" id="ARBA00022695"/>
    </source>
</evidence>
<keyword evidence="6 10" id="KW-0548">Nucleotidyltransferase</keyword>
<evidence type="ECO:0000256" key="10">
    <source>
        <dbReference type="PIRNR" id="PIRNR000804"/>
    </source>
</evidence>
<dbReference type="GO" id="GO:0005737">
    <property type="term" value="C:cytoplasm"/>
    <property type="evidence" value="ECO:0007669"/>
    <property type="project" value="UniProtKB-SubCell"/>
</dbReference>
<dbReference type="Pfam" id="PF00712">
    <property type="entry name" value="DNA_pol3_beta"/>
    <property type="match status" value="1"/>
</dbReference>
<evidence type="ECO:0000259" key="12">
    <source>
        <dbReference type="Pfam" id="PF02767"/>
    </source>
</evidence>
<dbReference type="InterPro" id="IPR046938">
    <property type="entry name" value="DNA_clamp_sf"/>
</dbReference>
<dbReference type="STRING" id="406100.SAMN04488052_10670"/>
<comment type="similarity">
    <text evidence="2 10">Belongs to the beta sliding clamp family.</text>
</comment>
<dbReference type="Gene3D" id="3.70.10.10">
    <property type="match status" value="1"/>
</dbReference>
<sequence>MKIKLQREALLRPLQSVIGVVERRQTLPVLGNVLLVADEQGIALTATDLEVELVARTSTGVEEPGQITLPARKLMDIMRNLPEGAEVSMSLDGDRAVITAERSRFTLATLPATEFPTVEDIGETRPLLLPQPELRRLIEKTHFSMALQDVRYYLNGLLLELEPGRLRAVATDGHRLALGELEGDVAAEEPSQVIVPRKGVQELLRLLDDTDEQVRVELGGNHIRVTLPELRFTSKLIDGRFPDYQRVIPTVEDRIMQTDREPLRQALVRASILSNEKYRGVRFMLEAEQLRIQSNNPEQEQADEELGVDYQAEGMEIGFNASYLLDALNAIDGDRIQMGLVDSNSSTVVEDPDDGRYRYVVMPMRL</sequence>
<dbReference type="SUPFAM" id="SSF55979">
    <property type="entry name" value="DNA clamp"/>
    <property type="match status" value="3"/>
</dbReference>
<dbReference type="NCBIfam" id="TIGR00663">
    <property type="entry name" value="dnan"/>
    <property type="match status" value="1"/>
</dbReference>
<name>A0A1H8UCH2_9GAMM</name>
<dbReference type="EMBL" id="FOEG01000006">
    <property type="protein sequence ID" value="SEP00564.1"/>
    <property type="molecule type" value="Genomic_DNA"/>
</dbReference>
<evidence type="ECO:0000259" key="11">
    <source>
        <dbReference type="Pfam" id="PF00712"/>
    </source>
</evidence>
<gene>
    <name evidence="14" type="ORF">SAMN04488052_10670</name>
</gene>
<dbReference type="OrthoDB" id="8421503at2"/>
<dbReference type="GO" id="GO:0042802">
    <property type="term" value="F:identical protein binding"/>
    <property type="evidence" value="ECO:0007669"/>
    <property type="project" value="UniProtKB-ARBA"/>
</dbReference>